<dbReference type="AlphaFoldDB" id="A0AA40CT09"/>
<protein>
    <recommendedName>
        <fullName evidence="3">HNH nuclease domain-containing protein</fullName>
    </recommendedName>
</protein>
<comment type="caution">
    <text evidence="1">The sequence shown here is derived from an EMBL/GenBank/DDBJ whole genome shotgun (WGS) entry which is preliminary data.</text>
</comment>
<reference evidence="1" key="1">
    <citation type="submission" date="2023-06" db="EMBL/GenBank/DDBJ databases">
        <title>Multi-omics analyses reveal the molecular pathogenesis toolkit of Lasiodiplodia hormozganensis, a cross-kingdom pathogen.</title>
        <authorList>
            <person name="Felix C."/>
            <person name="Meneses R."/>
            <person name="Goncalves M.F.M."/>
            <person name="Tilleman L."/>
            <person name="Duarte A.S."/>
            <person name="Jorrin-Novo J.V."/>
            <person name="Van De Peer Y."/>
            <person name="Deforce D."/>
            <person name="Van Nieuwerburgh F."/>
            <person name="Esteves A.C."/>
            <person name="Alves A."/>
        </authorList>
    </citation>
    <scope>NUCLEOTIDE SEQUENCE</scope>
    <source>
        <strain evidence="1">CBS 339.90</strain>
    </source>
</reference>
<evidence type="ECO:0008006" key="3">
    <source>
        <dbReference type="Google" id="ProtNLM"/>
    </source>
</evidence>
<evidence type="ECO:0000313" key="2">
    <source>
        <dbReference type="Proteomes" id="UP001175001"/>
    </source>
</evidence>
<evidence type="ECO:0000313" key="1">
    <source>
        <dbReference type="EMBL" id="KAK0650225.1"/>
    </source>
</evidence>
<dbReference type="EMBL" id="JAUJDW010000038">
    <property type="protein sequence ID" value="KAK0650225.1"/>
    <property type="molecule type" value="Genomic_DNA"/>
</dbReference>
<accession>A0AA40CT09</accession>
<proteinExistence type="predicted"/>
<keyword evidence="2" id="KW-1185">Reference proteome</keyword>
<organism evidence="1 2">
    <name type="scientific">Lasiodiplodia hormozganensis</name>
    <dbReference type="NCBI Taxonomy" id="869390"/>
    <lineage>
        <taxon>Eukaryota</taxon>
        <taxon>Fungi</taxon>
        <taxon>Dikarya</taxon>
        <taxon>Ascomycota</taxon>
        <taxon>Pezizomycotina</taxon>
        <taxon>Dothideomycetes</taxon>
        <taxon>Dothideomycetes incertae sedis</taxon>
        <taxon>Botryosphaeriales</taxon>
        <taxon>Botryosphaeriaceae</taxon>
        <taxon>Lasiodiplodia</taxon>
    </lineage>
</organism>
<name>A0AA40CT09_9PEZI</name>
<gene>
    <name evidence="1" type="ORF">DIS24_g7048</name>
</gene>
<dbReference type="Proteomes" id="UP001175001">
    <property type="component" value="Unassembled WGS sequence"/>
</dbReference>
<sequence>MANSFTSTGAAASRAIMPEPFTTPLEFNQPEPFYEKTEAKYKDMLDIARQASEKALQTYRELSQGNAPGSSRRQRALDTVESAIAVLQTQRDEADVHVQSLTATVAERAAQRNLTDEDVGILQTDIRNWTRERTKQELLLDSANKQRNSAIEQLSEIPWNKCQRILKLLLCVPITQKRSYRPSQGSWRKNVLNYYDAARTVSYPDFMERREQIWDPVLHCWAPGEVMKAANILPYGMSNEVLRMIFGEEEEAEILFDIRNCLFLCEPLELAFDEGVFVLVPAGESNQESPTDYKLVLLKESLRTARVTHPSEMTWNDLDGTVLEFRNDCRPREKFMYLNFVSRIIAARKLRYSYPFRMHLENISRAWVSPGKWIRRSMIYEVARIVDDHEIPEIFQEGTFDGEDGRDNPRNDKLSRAAESWVTEIFFRELFERDPEEEEEDEEGEYFD</sequence>